<proteinExistence type="predicted"/>
<reference evidence="2 3" key="1">
    <citation type="submission" date="2022-10" db="EMBL/GenBank/DDBJ databases">
        <title>The complete genomes of actinobacterial strains from the NBC collection.</title>
        <authorList>
            <person name="Joergensen T.S."/>
            <person name="Alvarez Arevalo M."/>
            <person name="Sterndorff E.B."/>
            <person name="Faurdal D."/>
            <person name="Vuksanovic O."/>
            <person name="Mourched A.-S."/>
            <person name="Charusanti P."/>
            <person name="Shaw S."/>
            <person name="Blin K."/>
            <person name="Weber T."/>
        </authorList>
    </citation>
    <scope>NUCLEOTIDE SEQUENCE [LARGE SCALE GENOMIC DNA]</scope>
    <source>
        <strain evidence="2 3">NBC_00123</strain>
    </source>
</reference>
<name>A0ABZ1L519_9ACTN</name>
<sequence length="159" mass="17230">MPILRADDMGRHASAFVERATAKARLPLDYTAASLRVVDRLVDGLRRGGARREDVAGPLLGIGAYVGEVLAHEAGAVWVDIPPGHLLRSVFAHPVGSRMPDGRVWNPLGRTVNRFELGPQESLQTYFLTLHGRRPPRTRTRGIRAPDGRAAGDPDGLTG</sequence>
<protein>
    <submittedName>
        <fullName evidence="2">Uncharacterized protein</fullName>
    </submittedName>
</protein>
<keyword evidence="3" id="KW-1185">Reference proteome</keyword>
<evidence type="ECO:0000313" key="3">
    <source>
        <dbReference type="Proteomes" id="UP001622594"/>
    </source>
</evidence>
<evidence type="ECO:0000313" key="2">
    <source>
        <dbReference type="EMBL" id="WTR68421.1"/>
    </source>
</evidence>
<dbReference type="EMBL" id="CP108188">
    <property type="protein sequence ID" value="WTR68421.1"/>
    <property type="molecule type" value="Genomic_DNA"/>
</dbReference>
<feature type="region of interest" description="Disordered" evidence="1">
    <location>
        <begin position="133"/>
        <end position="159"/>
    </location>
</feature>
<accession>A0ABZ1L519</accession>
<evidence type="ECO:0000256" key="1">
    <source>
        <dbReference type="SAM" id="MobiDB-lite"/>
    </source>
</evidence>
<gene>
    <name evidence="2" type="ORF">OG814_03635</name>
</gene>
<organism evidence="2 3">
    <name type="scientific">Streptomyces zaomyceticus</name>
    <dbReference type="NCBI Taxonomy" id="68286"/>
    <lineage>
        <taxon>Bacteria</taxon>
        <taxon>Bacillati</taxon>
        <taxon>Actinomycetota</taxon>
        <taxon>Actinomycetes</taxon>
        <taxon>Kitasatosporales</taxon>
        <taxon>Streptomycetaceae</taxon>
        <taxon>Streptomyces</taxon>
    </lineage>
</organism>
<feature type="compositionally biased region" description="Basic residues" evidence="1">
    <location>
        <begin position="133"/>
        <end position="142"/>
    </location>
</feature>
<dbReference type="RefSeq" id="WP_327165791.1">
    <property type="nucleotide sequence ID" value="NZ_CP108062.1"/>
</dbReference>
<dbReference type="Proteomes" id="UP001622594">
    <property type="component" value="Chromosome"/>
</dbReference>